<evidence type="ECO:0000313" key="5">
    <source>
        <dbReference type="Proteomes" id="UP000886724"/>
    </source>
</evidence>
<dbReference type="PRINTS" id="PR00081">
    <property type="entry name" value="GDHRDH"/>
</dbReference>
<dbReference type="InterPro" id="IPR051911">
    <property type="entry name" value="SDR_oxidoreductase"/>
</dbReference>
<sequence>MKTWLITGCSSGIGKYIAKTVLEKGDNAIITARSTDRLQELVNLFPKTALPVALEVTNLESIKNAIKLAKERFGTIDVLVNNAGRGYSGAIEEGDSQAVKELFDTNLFGPINLIKEVLPDMRLKKAGAIINISSLGVLTCDSGGGYYAASKAALEKISVALRKEVAPLGIKVMVVEPGPFRTNFRVSHVTGQNKNISGYASVKKARDKLALDPFGQKGDPQKAGKAIVAAIEKDDYPKTILLGKGISDIGVNILTEEVQEIKKWKEIGDATNFDE</sequence>
<reference evidence="4" key="1">
    <citation type="journal article" date="2021" name="PeerJ">
        <title>Extensive microbial diversity within the chicken gut microbiome revealed by metagenomics and culture.</title>
        <authorList>
            <person name="Gilroy R."/>
            <person name="Ravi A."/>
            <person name="Getino M."/>
            <person name="Pursley I."/>
            <person name="Horton D.L."/>
            <person name="Alikhan N.F."/>
            <person name="Baker D."/>
            <person name="Gharbi K."/>
            <person name="Hall N."/>
            <person name="Watson M."/>
            <person name="Adriaenssens E.M."/>
            <person name="Foster-Nyarko E."/>
            <person name="Jarju S."/>
            <person name="Secka A."/>
            <person name="Antonio M."/>
            <person name="Oren A."/>
            <person name="Chaudhuri R.R."/>
            <person name="La Ragione R."/>
            <person name="Hildebrand F."/>
            <person name="Pallen M.J."/>
        </authorList>
    </citation>
    <scope>NUCLEOTIDE SEQUENCE</scope>
    <source>
        <strain evidence="4">ChiGjej1B1-14440</strain>
    </source>
</reference>
<gene>
    <name evidence="4" type="ORF">H9980_09870</name>
</gene>
<dbReference type="CDD" id="cd05374">
    <property type="entry name" value="17beta-HSD-like_SDR_c"/>
    <property type="match status" value="1"/>
</dbReference>
<dbReference type="PANTHER" id="PTHR43976:SF16">
    <property type="entry name" value="SHORT-CHAIN DEHYDROGENASE_REDUCTASE FAMILY PROTEIN"/>
    <property type="match status" value="1"/>
</dbReference>
<dbReference type="GO" id="GO:0016491">
    <property type="term" value="F:oxidoreductase activity"/>
    <property type="evidence" value="ECO:0007669"/>
    <property type="project" value="UniProtKB-KW"/>
</dbReference>
<dbReference type="SUPFAM" id="SSF51735">
    <property type="entry name" value="NAD(P)-binding Rossmann-fold domains"/>
    <property type="match status" value="1"/>
</dbReference>
<comment type="caution">
    <text evidence="4">The sequence shown here is derived from an EMBL/GenBank/DDBJ whole genome shotgun (WGS) entry which is preliminary data.</text>
</comment>
<protein>
    <submittedName>
        <fullName evidence="4">SDR family NAD(P)-dependent oxidoreductase</fullName>
    </submittedName>
</protein>
<comment type="similarity">
    <text evidence="1 3">Belongs to the short-chain dehydrogenases/reductases (SDR) family.</text>
</comment>
<dbReference type="Proteomes" id="UP000886724">
    <property type="component" value="Unassembled WGS sequence"/>
</dbReference>
<keyword evidence="2" id="KW-0560">Oxidoreductase</keyword>
<evidence type="ECO:0000313" key="4">
    <source>
        <dbReference type="EMBL" id="HIX82258.1"/>
    </source>
</evidence>
<proteinExistence type="inferred from homology"/>
<name>A0A9D2BN83_9FIRM</name>
<dbReference type="InterPro" id="IPR002347">
    <property type="entry name" value="SDR_fam"/>
</dbReference>
<reference evidence="4" key="2">
    <citation type="submission" date="2021-04" db="EMBL/GenBank/DDBJ databases">
        <authorList>
            <person name="Gilroy R."/>
        </authorList>
    </citation>
    <scope>NUCLEOTIDE SEQUENCE</scope>
    <source>
        <strain evidence="4">ChiGjej1B1-14440</strain>
    </source>
</reference>
<accession>A0A9D2BN83</accession>
<evidence type="ECO:0000256" key="2">
    <source>
        <dbReference type="ARBA" id="ARBA00023002"/>
    </source>
</evidence>
<dbReference type="PRINTS" id="PR00080">
    <property type="entry name" value="SDRFAMILY"/>
</dbReference>
<evidence type="ECO:0000256" key="1">
    <source>
        <dbReference type="ARBA" id="ARBA00006484"/>
    </source>
</evidence>
<organism evidence="4 5">
    <name type="scientific">Candidatus Erysipelatoclostridium merdavium</name>
    <dbReference type="NCBI Taxonomy" id="2838566"/>
    <lineage>
        <taxon>Bacteria</taxon>
        <taxon>Bacillati</taxon>
        <taxon>Bacillota</taxon>
        <taxon>Erysipelotrichia</taxon>
        <taxon>Erysipelotrichales</taxon>
        <taxon>Erysipelotrichales incertae sedis</taxon>
    </lineage>
</organism>
<dbReference type="InterPro" id="IPR036291">
    <property type="entry name" value="NAD(P)-bd_dom_sf"/>
</dbReference>
<dbReference type="PANTHER" id="PTHR43976">
    <property type="entry name" value="SHORT CHAIN DEHYDROGENASE"/>
    <property type="match status" value="1"/>
</dbReference>
<dbReference type="Gene3D" id="3.40.50.720">
    <property type="entry name" value="NAD(P)-binding Rossmann-like Domain"/>
    <property type="match status" value="1"/>
</dbReference>
<evidence type="ECO:0000256" key="3">
    <source>
        <dbReference type="RuleBase" id="RU000363"/>
    </source>
</evidence>
<dbReference type="AlphaFoldDB" id="A0A9D2BN83"/>
<dbReference type="Pfam" id="PF00106">
    <property type="entry name" value="adh_short"/>
    <property type="match status" value="1"/>
</dbReference>
<dbReference type="EMBL" id="DXET01000222">
    <property type="protein sequence ID" value="HIX82258.1"/>
    <property type="molecule type" value="Genomic_DNA"/>
</dbReference>